<keyword evidence="1" id="KW-0732">Signal</keyword>
<sequence length="126" mass="14499">MIRKFYLVILALFIAGCSVPEPVEVDVTGDWEWLGNKVLLTDDYSKLTGGWGNTERFLPDGTYQYIDSRGDGEPDVRTGTWRMEDGFLFINRKNTGEIKYRFVSYKDGVLIYQSLASSVHVYLKRK</sequence>
<dbReference type="PROSITE" id="PS51257">
    <property type="entry name" value="PROKAR_LIPOPROTEIN"/>
    <property type="match status" value="1"/>
</dbReference>
<name>A0ABW4XMT1_9GAMM</name>
<organism evidence="2 3">
    <name type="scientific">Corallincola platygyrae</name>
    <dbReference type="NCBI Taxonomy" id="1193278"/>
    <lineage>
        <taxon>Bacteria</taxon>
        <taxon>Pseudomonadati</taxon>
        <taxon>Pseudomonadota</taxon>
        <taxon>Gammaproteobacteria</taxon>
        <taxon>Alteromonadales</taxon>
        <taxon>Psychromonadaceae</taxon>
        <taxon>Corallincola</taxon>
    </lineage>
</organism>
<reference evidence="3" key="1">
    <citation type="journal article" date="2019" name="Int. J. Syst. Evol. Microbiol.">
        <title>The Global Catalogue of Microorganisms (GCM) 10K type strain sequencing project: providing services to taxonomists for standard genome sequencing and annotation.</title>
        <authorList>
            <consortium name="The Broad Institute Genomics Platform"/>
            <consortium name="The Broad Institute Genome Sequencing Center for Infectious Disease"/>
            <person name="Wu L."/>
            <person name="Ma J."/>
        </authorList>
    </citation>
    <scope>NUCLEOTIDE SEQUENCE [LARGE SCALE GENOMIC DNA]</scope>
    <source>
        <strain evidence="3">CGMCC 1.10992</strain>
    </source>
</reference>
<comment type="caution">
    <text evidence="2">The sequence shown here is derived from an EMBL/GenBank/DDBJ whole genome shotgun (WGS) entry which is preliminary data.</text>
</comment>
<protein>
    <recommendedName>
        <fullName evidence="4">Lipocalin-like domain-containing protein</fullName>
    </recommendedName>
</protein>
<evidence type="ECO:0000313" key="2">
    <source>
        <dbReference type="EMBL" id="MFD2096423.1"/>
    </source>
</evidence>
<dbReference type="EMBL" id="JBHUHT010000012">
    <property type="protein sequence ID" value="MFD2096423.1"/>
    <property type="molecule type" value="Genomic_DNA"/>
</dbReference>
<evidence type="ECO:0000313" key="3">
    <source>
        <dbReference type="Proteomes" id="UP001597380"/>
    </source>
</evidence>
<keyword evidence="3" id="KW-1185">Reference proteome</keyword>
<dbReference type="RefSeq" id="WP_345339193.1">
    <property type="nucleotide sequence ID" value="NZ_BAABLI010000008.1"/>
</dbReference>
<feature type="chain" id="PRO_5045890600" description="Lipocalin-like domain-containing protein" evidence="1">
    <location>
        <begin position="21"/>
        <end position="126"/>
    </location>
</feature>
<proteinExistence type="predicted"/>
<accession>A0ABW4XMT1</accession>
<evidence type="ECO:0000256" key="1">
    <source>
        <dbReference type="SAM" id="SignalP"/>
    </source>
</evidence>
<feature type="signal peptide" evidence="1">
    <location>
        <begin position="1"/>
        <end position="20"/>
    </location>
</feature>
<dbReference type="Proteomes" id="UP001597380">
    <property type="component" value="Unassembled WGS sequence"/>
</dbReference>
<gene>
    <name evidence="2" type="ORF">ACFSJ3_10545</name>
</gene>
<evidence type="ECO:0008006" key="4">
    <source>
        <dbReference type="Google" id="ProtNLM"/>
    </source>
</evidence>